<keyword evidence="2" id="KW-0862">Zinc</keyword>
<dbReference type="EMBL" id="ABEU02000006">
    <property type="protein sequence ID" value="PNR52824.1"/>
    <property type="molecule type" value="Genomic_DNA"/>
</dbReference>
<dbReference type="PROSITE" id="PS50103">
    <property type="entry name" value="ZF_C3H1"/>
    <property type="match status" value="1"/>
</dbReference>
<dbReference type="EnsemblPlants" id="Pp3c6_19540V3.1">
    <property type="protein sequence ID" value="Pp3c6_19540V3.1"/>
    <property type="gene ID" value="Pp3c6_19540"/>
</dbReference>
<dbReference type="FunCoup" id="A0A2K1KGB5">
    <property type="interactions" value="1740"/>
</dbReference>
<reference evidence="5 7" key="1">
    <citation type="journal article" date="2008" name="Science">
        <title>The Physcomitrella genome reveals evolutionary insights into the conquest of land by plants.</title>
        <authorList>
            <person name="Rensing S."/>
            <person name="Lang D."/>
            <person name="Zimmer A."/>
            <person name="Terry A."/>
            <person name="Salamov A."/>
            <person name="Shapiro H."/>
            <person name="Nishiyama T."/>
            <person name="Perroud P.-F."/>
            <person name="Lindquist E."/>
            <person name="Kamisugi Y."/>
            <person name="Tanahashi T."/>
            <person name="Sakakibara K."/>
            <person name="Fujita T."/>
            <person name="Oishi K."/>
            <person name="Shin-I T."/>
            <person name="Kuroki Y."/>
            <person name="Toyoda A."/>
            <person name="Suzuki Y."/>
            <person name="Hashimoto A."/>
            <person name="Yamaguchi K."/>
            <person name="Sugano A."/>
            <person name="Kohara Y."/>
            <person name="Fujiyama A."/>
            <person name="Anterola A."/>
            <person name="Aoki S."/>
            <person name="Ashton N."/>
            <person name="Barbazuk W.B."/>
            <person name="Barker E."/>
            <person name="Bennetzen J."/>
            <person name="Bezanilla M."/>
            <person name="Blankenship R."/>
            <person name="Cho S.H."/>
            <person name="Dutcher S."/>
            <person name="Estelle M."/>
            <person name="Fawcett J.A."/>
            <person name="Gundlach H."/>
            <person name="Hanada K."/>
            <person name="Heyl A."/>
            <person name="Hicks K.A."/>
            <person name="Hugh J."/>
            <person name="Lohr M."/>
            <person name="Mayer K."/>
            <person name="Melkozernov A."/>
            <person name="Murata T."/>
            <person name="Nelson D."/>
            <person name="Pils B."/>
            <person name="Prigge M."/>
            <person name="Reiss B."/>
            <person name="Renner T."/>
            <person name="Rombauts S."/>
            <person name="Rushton P."/>
            <person name="Sanderfoot A."/>
            <person name="Schween G."/>
            <person name="Shiu S.-H."/>
            <person name="Stueber K."/>
            <person name="Theodoulou F.L."/>
            <person name="Tu H."/>
            <person name="Van de Peer Y."/>
            <person name="Verrier P.J."/>
            <person name="Waters E."/>
            <person name="Wood A."/>
            <person name="Yang L."/>
            <person name="Cove D."/>
            <person name="Cuming A."/>
            <person name="Hasebe M."/>
            <person name="Lucas S."/>
            <person name="Mishler D.B."/>
            <person name="Reski R."/>
            <person name="Grigoriev I."/>
            <person name="Quatrano R.S."/>
            <person name="Boore J.L."/>
        </authorList>
    </citation>
    <scope>NUCLEOTIDE SEQUENCE [LARGE SCALE GENOMIC DNA]</scope>
    <source>
        <strain evidence="6 7">cv. Gransden 2004</strain>
    </source>
</reference>
<dbReference type="Gramene" id="Pp3c6_19540V3.1">
    <property type="protein sequence ID" value="Pp3c6_19540V3.1"/>
    <property type="gene ID" value="Pp3c6_19540"/>
</dbReference>
<evidence type="ECO:0000313" key="5">
    <source>
        <dbReference type="EMBL" id="PNR52824.1"/>
    </source>
</evidence>
<protein>
    <recommendedName>
        <fullName evidence="4">C3H1-type domain-containing protein</fullName>
    </recommendedName>
</protein>
<feature type="compositionally biased region" description="Low complexity" evidence="3">
    <location>
        <begin position="153"/>
        <end position="165"/>
    </location>
</feature>
<feature type="region of interest" description="Disordered" evidence="3">
    <location>
        <begin position="547"/>
        <end position="566"/>
    </location>
</feature>
<keyword evidence="7" id="KW-1185">Reference proteome</keyword>
<keyword evidence="2" id="KW-0479">Metal-binding</keyword>
<dbReference type="GeneID" id="112283949"/>
<keyword evidence="2" id="KW-0863">Zinc-finger</keyword>
<dbReference type="InterPro" id="IPR000571">
    <property type="entry name" value="Znf_CCCH"/>
</dbReference>
<feature type="region of interest" description="Disordered" evidence="3">
    <location>
        <begin position="190"/>
        <end position="239"/>
    </location>
</feature>
<dbReference type="OrthoDB" id="1928519at2759"/>
<dbReference type="Gramene" id="Pp3c6_19540V3.3">
    <property type="protein sequence ID" value="Pp3c6_19540V3.3"/>
    <property type="gene ID" value="Pp3c6_19540"/>
</dbReference>
<feature type="domain" description="C3H1-type" evidence="4">
    <location>
        <begin position="564"/>
        <end position="592"/>
    </location>
</feature>
<evidence type="ECO:0000256" key="3">
    <source>
        <dbReference type="SAM" id="MobiDB-lite"/>
    </source>
</evidence>
<reference evidence="6" key="3">
    <citation type="submission" date="2020-12" db="UniProtKB">
        <authorList>
            <consortium name="EnsemblPlants"/>
        </authorList>
    </citation>
    <scope>IDENTIFICATION</scope>
</reference>
<evidence type="ECO:0000313" key="7">
    <source>
        <dbReference type="Proteomes" id="UP000006727"/>
    </source>
</evidence>
<dbReference type="Proteomes" id="UP000006727">
    <property type="component" value="Chromosome 6"/>
</dbReference>
<feature type="region of interest" description="Disordered" evidence="3">
    <location>
        <begin position="152"/>
        <end position="175"/>
    </location>
</feature>
<reference evidence="5 7" key="2">
    <citation type="journal article" date="2018" name="Plant J.">
        <title>The Physcomitrella patens chromosome-scale assembly reveals moss genome structure and evolution.</title>
        <authorList>
            <person name="Lang D."/>
            <person name="Ullrich K.K."/>
            <person name="Murat F."/>
            <person name="Fuchs J."/>
            <person name="Jenkins J."/>
            <person name="Haas F.B."/>
            <person name="Piednoel M."/>
            <person name="Gundlach H."/>
            <person name="Van Bel M."/>
            <person name="Meyberg R."/>
            <person name="Vives C."/>
            <person name="Morata J."/>
            <person name="Symeonidi A."/>
            <person name="Hiss M."/>
            <person name="Muchero W."/>
            <person name="Kamisugi Y."/>
            <person name="Saleh O."/>
            <person name="Blanc G."/>
            <person name="Decker E.L."/>
            <person name="van Gessel N."/>
            <person name="Grimwood J."/>
            <person name="Hayes R.D."/>
            <person name="Graham S.W."/>
            <person name="Gunter L.E."/>
            <person name="McDaniel S.F."/>
            <person name="Hoernstein S.N.W."/>
            <person name="Larsson A."/>
            <person name="Li F.W."/>
            <person name="Perroud P.F."/>
            <person name="Phillips J."/>
            <person name="Ranjan P."/>
            <person name="Rokshar D.S."/>
            <person name="Rothfels C.J."/>
            <person name="Schneider L."/>
            <person name="Shu S."/>
            <person name="Stevenson D.W."/>
            <person name="Thummler F."/>
            <person name="Tillich M."/>
            <person name="Villarreal Aguilar J.C."/>
            <person name="Widiez T."/>
            <person name="Wong G.K."/>
            <person name="Wymore A."/>
            <person name="Zhang Y."/>
            <person name="Zimmer A.D."/>
            <person name="Quatrano R.S."/>
            <person name="Mayer K.F.X."/>
            <person name="Goodstein D."/>
            <person name="Casacuberta J.M."/>
            <person name="Vandepoele K."/>
            <person name="Reski R."/>
            <person name="Cuming A.C."/>
            <person name="Tuskan G.A."/>
            <person name="Maumus F."/>
            <person name="Salse J."/>
            <person name="Schmutz J."/>
            <person name="Rensing S.A."/>
        </authorList>
    </citation>
    <scope>NUCLEOTIDE SEQUENCE [LARGE SCALE GENOMIC DNA]</scope>
    <source>
        <strain evidence="6 7">cv. Gransden 2004</strain>
    </source>
</reference>
<sequence>MAAVSSLPPGFEGAVAGTLPVQPVPETIVPNQARVSKKVSWASEDNLCQVRLFAAEDAPAQSSIMLQDLLQAKKARFMHALNPVVPVDLPPGFGPSMSMGTKPVIAAIFPSVPWRVPEHFKLDPAWLVMAGGDSKEVFAQKQRENRTLEAVYPRPSAIPESPAEPSEVHLPFDSDDSNTLIIPVVPLEDDELPDVDEGLTPSDSTYERLQESFSGQKSVSPPPGFPSSSTHVKSRNWFPEAPQDNNSFLLATSTASAYGPPITISKNLVPPNGTAVQTMNTFNGRIGSMALPARTTEGGTEPDVAAATAAAYAALQQSNDATMIDRELLIKFLTNPSMLQSLSEKLAQNPPGNHGVNRRNPDSVDHNGMGARGNGRVWNPTMTDQNKGGQRYAEAPAVVEDLHTSHGYDRPPGFGAPPGTNGLGQAPPQPGQGYGPSGSIPLSSISQLSAGYDQPAVSGSGRPISQRGEQYYKDLISQHGRKDEESVLGGAGAIDTGNSYRGVAWPKTIGPDRERRIESAERTERSERPDSRARWAGRDVVEMAALSVRQGDSDQPSRLGQSRGKSRKACLYFSTSRGCRNGSSCAFLHEVNNAERAKRPKPEGKVNITGHI</sequence>
<evidence type="ECO:0000256" key="2">
    <source>
        <dbReference type="PROSITE-ProRule" id="PRU00723"/>
    </source>
</evidence>
<keyword evidence="1" id="KW-0238">DNA-binding</keyword>
<dbReference type="RefSeq" id="XP_024379133.1">
    <property type="nucleotide sequence ID" value="XM_024523365.2"/>
</dbReference>
<feature type="region of interest" description="Disordered" evidence="3">
    <location>
        <begin position="403"/>
        <end position="442"/>
    </location>
</feature>
<dbReference type="GO" id="GO:0008270">
    <property type="term" value="F:zinc ion binding"/>
    <property type="evidence" value="ECO:0007669"/>
    <property type="project" value="UniProtKB-KW"/>
</dbReference>
<proteinExistence type="predicted"/>
<dbReference type="KEGG" id="ppp:112283949"/>
<dbReference type="PANTHER" id="PTHR33400">
    <property type="entry name" value="ZINC FINGER CCCH DOMAIN-CONTAINING PROTEIN 6-RELATED"/>
    <property type="match status" value="1"/>
</dbReference>
<gene>
    <name evidence="6" type="primary">LOC112283949</name>
    <name evidence="5" type="ORF">PHYPA_009199</name>
</gene>
<dbReference type="EnsemblPlants" id="Pp3c6_19540V3.3">
    <property type="protein sequence ID" value="Pp3c6_19540V3.3"/>
    <property type="gene ID" value="Pp3c6_19540"/>
</dbReference>
<organism evidence="5">
    <name type="scientific">Physcomitrium patens</name>
    <name type="common">Spreading-leaved earth moss</name>
    <name type="synonym">Physcomitrella patens</name>
    <dbReference type="NCBI Taxonomy" id="3218"/>
    <lineage>
        <taxon>Eukaryota</taxon>
        <taxon>Viridiplantae</taxon>
        <taxon>Streptophyta</taxon>
        <taxon>Embryophyta</taxon>
        <taxon>Bryophyta</taxon>
        <taxon>Bryophytina</taxon>
        <taxon>Bryopsida</taxon>
        <taxon>Funariidae</taxon>
        <taxon>Funariales</taxon>
        <taxon>Funariaceae</taxon>
        <taxon>Physcomitrium</taxon>
    </lineage>
</organism>
<evidence type="ECO:0000313" key="6">
    <source>
        <dbReference type="EnsemblPlants" id="Pp3c6_19540V3.1"/>
    </source>
</evidence>
<dbReference type="OMA" id="YQHDASF"/>
<dbReference type="PaxDb" id="3218-PP1S14_212V6.1"/>
<feature type="zinc finger region" description="C3H1-type" evidence="2">
    <location>
        <begin position="564"/>
        <end position="592"/>
    </location>
</feature>
<accession>A0A2K1KGB5</accession>
<dbReference type="GO" id="GO:0003677">
    <property type="term" value="F:DNA binding"/>
    <property type="evidence" value="ECO:0007669"/>
    <property type="project" value="UniProtKB-KW"/>
</dbReference>
<evidence type="ECO:0000259" key="4">
    <source>
        <dbReference type="PROSITE" id="PS50103"/>
    </source>
</evidence>
<dbReference type="Gramene" id="Pp3c6_19540V3.2">
    <property type="protein sequence ID" value="Pp3c6_19540V3.2"/>
    <property type="gene ID" value="Pp3c6_19540"/>
</dbReference>
<dbReference type="PANTHER" id="PTHR33400:SF2">
    <property type="entry name" value="ZINC FINGER CCCH DOMAIN-CONTAINING PROTEIN 6"/>
    <property type="match status" value="1"/>
</dbReference>
<evidence type="ECO:0000256" key="1">
    <source>
        <dbReference type="ARBA" id="ARBA00023125"/>
    </source>
</evidence>
<feature type="region of interest" description="Disordered" evidence="3">
    <location>
        <begin position="347"/>
        <end position="380"/>
    </location>
</feature>
<name>A0A2K1KGB5_PHYPA</name>
<dbReference type="EnsemblPlants" id="Pp3c6_19540V3.2">
    <property type="protein sequence ID" value="Pp3c6_19540V3.2"/>
    <property type="gene ID" value="Pp3c6_19540"/>
</dbReference>
<dbReference type="AlphaFoldDB" id="A0A2K1KGB5"/>